<organism evidence="1">
    <name type="scientific">Arundo donax</name>
    <name type="common">Giant reed</name>
    <name type="synonym">Donax arundinaceus</name>
    <dbReference type="NCBI Taxonomy" id="35708"/>
    <lineage>
        <taxon>Eukaryota</taxon>
        <taxon>Viridiplantae</taxon>
        <taxon>Streptophyta</taxon>
        <taxon>Embryophyta</taxon>
        <taxon>Tracheophyta</taxon>
        <taxon>Spermatophyta</taxon>
        <taxon>Magnoliopsida</taxon>
        <taxon>Liliopsida</taxon>
        <taxon>Poales</taxon>
        <taxon>Poaceae</taxon>
        <taxon>PACMAD clade</taxon>
        <taxon>Arundinoideae</taxon>
        <taxon>Arundineae</taxon>
        <taxon>Arundo</taxon>
    </lineage>
</organism>
<reference evidence="1" key="1">
    <citation type="submission" date="2014-09" db="EMBL/GenBank/DDBJ databases">
        <authorList>
            <person name="Magalhaes I.L.F."/>
            <person name="Oliveira U."/>
            <person name="Santos F.R."/>
            <person name="Vidigal T.H.D.A."/>
            <person name="Brescovit A.D."/>
            <person name="Santos A.J."/>
        </authorList>
    </citation>
    <scope>NUCLEOTIDE SEQUENCE</scope>
    <source>
        <tissue evidence="1">Shoot tissue taken approximately 20 cm above the soil surface</tissue>
    </source>
</reference>
<reference evidence="1" key="2">
    <citation type="journal article" date="2015" name="Data Brief">
        <title>Shoot transcriptome of the giant reed, Arundo donax.</title>
        <authorList>
            <person name="Barrero R.A."/>
            <person name="Guerrero F.D."/>
            <person name="Moolhuijzen P."/>
            <person name="Goolsby J.A."/>
            <person name="Tidwell J."/>
            <person name="Bellgard S.E."/>
            <person name="Bellgard M.I."/>
        </authorList>
    </citation>
    <scope>NUCLEOTIDE SEQUENCE</scope>
    <source>
        <tissue evidence="1">Shoot tissue taken approximately 20 cm above the soil surface</tissue>
    </source>
</reference>
<dbReference type="AlphaFoldDB" id="A0A0A9EWW3"/>
<dbReference type="EMBL" id="GBRH01192651">
    <property type="protein sequence ID" value="JAE05245.1"/>
    <property type="molecule type" value="Transcribed_RNA"/>
</dbReference>
<name>A0A0A9EWW3_ARUDO</name>
<evidence type="ECO:0000313" key="1">
    <source>
        <dbReference type="EMBL" id="JAE05245.1"/>
    </source>
</evidence>
<sequence>MESFRNQSRQKGFQKFHLSHQIGLGRLYSVDHLMFFHLSRNYVPHSCHHCLRRDQSQTSETHRSFVPVIRWYTCLLQNDSARGDPH</sequence>
<protein>
    <submittedName>
        <fullName evidence="1">Uncharacterized protein</fullName>
    </submittedName>
</protein>
<proteinExistence type="predicted"/>
<accession>A0A0A9EWW3</accession>